<dbReference type="Pfam" id="PF09863">
    <property type="entry name" value="DUF2090"/>
    <property type="match status" value="1"/>
</dbReference>
<protein>
    <submittedName>
        <fullName evidence="2">Uncharacterized protein conserved in bacteria</fullName>
    </submittedName>
</protein>
<accession>A0A448MT54</accession>
<feature type="domain" description="DUF2090" evidence="1">
    <location>
        <begin position="10"/>
        <end position="87"/>
    </location>
</feature>
<dbReference type="Gene3D" id="3.20.20.70">
    <property type="entry name" value="Aldolase class I"/>
    <property type="match status" value="1"/>
</dbReference>
<dbReference type="AlphaFoldDB" id="A0A448MT54"/>
<proteinExistence type="predicted"/>
<dbReference type="InterPro" id="IPR013785">
    <property type="entry name" value="Aldolase_TIM"/>
</dbReference>
<organism evidence="2 3">
    <name type="scientific">Rodentibacter pneumotropicus</name>
    <dbReference type="NCBI Taxonomy" id="758"/>
    <lineage>
        <taxon>Bacteria</taxon>
        <taxon>Pseudomonadati</taxon>
        <taxon>Pseudomonadota</taxon>
        <taxon>Gammaproteobacteria</taxon>
        <taxon>Pasteurellales</taxon>
        <taxon>Pasteurellaceae</taxon>
        <taxon>Rodentibacter</taxon>
    </lineage>
</organism>
<dbReference type="Proteomes" id="UP000278733">
    <property type="component" value="Chromosome"/>
</dbReference>
<dbReference type="InterPro" id="IPR018659">
    <property type="entry name" value="DUF2090"/>
</dbReference>
<sequence>MGQNQRANPKNDIDCRGILILGLDAPEEQFESTFNAAANKPLVKGFAVGRTIFGQPSMEWLAGKLNDDELIQQVSQRYQRLIKLWKLRNEP</sequence>
<gene>
    <name evidence="2" type="ORF">NCTC8284_03571</name>
</gene>
<name>A0A448MT54_9PAST</name>
<dbReference type="EMBL" id="LR134405">
    <property type="protein sequence ID" value="VEH68338.1"/>
    <property type="molecule type" value="Genomic_DNA"/>
</dbReference>
<evidence type="ECO:0000313" key="3">
    <source>
        <dbReference type="Proteomes" id="UP000278733"/>
    </source>
</evidence>
<evidence type="ECO:0000313" key="2">
    <source>
        <dbReference type="EMBL" id="VEH68338.1"/>
    </source>
</evidence>
<reference evidence="2 3" key="1">
    <citation type="submission" date="2018-12" db="EMBL/GenBank/DDBJ databases">
        <authorList>
            <consortium name="Pathogen Informatics"/>
        </authorList>
    </citation>
    <scope>NUCLEOTIDE SEQUENCE [LARGE SCALE GENOMIC DNA]</scope>
    <source>
        <strain evidence="2 3">NCTC8284</strain>
    </source>
</reference>
<dbReference type="KEGG" id="rpne:NCTC8284_03571"/>
<evidence type="ECO:0000259" key="1">
    <source>
        <dbReference type="Pfam" id="PF09863"/>
    </source>
</evidence>